<dbReference type="Gramene" id="CDP09992">
    <property type="protein sequence ID" value="CDP09992"/>
    <property type="gene ID" value="GSCOC_T00030517001"/>
</dbReference>
<protein>
    <submittedName>
        <fullName evidence="1">Uncharacterized protein</fullName>
    </submittedName>
</protein>
<keyword evidence="2" id="KW-1185">Reference proteome</keyword>
<name>A0A068UNU6_COFCA</name>
<dbReference type="AlphaFoldDB" id="A0A068UNU6"/>
<dbReference type="Proteomes" id="UP000295252">
    <property type="component" value="Chromosome X"/>
</dbReference>
<sequence length="53" mass="6222">MDIKYGHKYDVNVTVCLGCFAGYFLHDNQGKKNSFYYIDRKSELIPRKCASFH</sequence>
<organism evidence="1 2">
    <name type="scientific">Coffea canephora</name>
    <name type="common">Robusta coffee</name>
    <dbReference type="NCBI Taxonomy" id="49390"/>
    <lineage>
        <taxon>Eukaryota</taxon>
        <taxon>Viridiplantae</taxon>
        <taxon>Streptophyta</taxon>
        <taxon>Embryophyta</taxon>
        <taxon>Tracheophyta</taxon>
        <taxon>Spermatophyta</taxon>
        <taxon>Magnoliopsida</taxon>
        <taxon>eudicotyledons</taxon>
        <taxon>Gunneridae</taxon>
        <taxon>Pentapetalae</taxon>
        <taxon>asterids</taxon>
        <taxon>lamiids</taxon>
        <taxon>Gentianales</taxon>
        <taxon>Rubiaceae</taxon>
        <taxon>Ixoroideae</taxon>
        <taxon>Gardenieae complex</taxon>
        <taxon>Bertiereae - Coffeeae clade</taxon>
        <taxon>Coffeeae</taxon>
        <taxon>Coffea</taxon>
    </lineage>
</organism>
<proteinExistence type="predicted"/>
<dbReference type="EMBL" id="HG739125">
    <property type="protein sequence ID" value="CDP09992.1"/>
    <property type="molecule type" value="Genomic_DNA"/>
</dbReference>
<accession>A0A068UNU6</accession>
<dbReference type="InParanoid" id="A0A068UNU6"/>
<evidence type="ECO:0000313" key="2">
    <source>
        <dbReference type="Proteomes" id="UP000295252"/>
    </source>
</evidence>
<gene>
    <name evidence="1" type="ORF">GSCOC_T00030517001</name>
</gene>
<evidence type="ECO:0000313" key="1">
    <source>
        <dbReference type="EMBL" id="CDP09992.1"/>
    </source>
</evidence>
<reference evidence="2" key="1">
    <citation type="journal article" date="2014" name="Science">
        <title>The coffee genome provides insight into the convergent evolution of caffeine biosynthesis.</title>
        <authorList>
            <person name="Denoeud F."/>
            <person name="Carretero-Paulet L."/>
            <person name="Dereeper A."/>
            <person name="Droc G."/>
            <person name="Guyot R."/>
            <person name="Pietrella M."/>
            <person name="Zheng C."/>
            <person name="Alberti A."/>
            <person name="Anthony F."/>
            <person name="Aprea G."/>
            <person name="Aury J.M."/>
            <person name="Bento P."/>
            <person name="Bernard M."/>
            <person name="Bocs S."/>
            <person name="Campa C."/>
            <person name="Cenci A."/>
            <person name="Combes M.C."/>
            <person name="Crouzillat D."/>
            <person name="Da Silva C."/>
            <person name="Daddiego L."/>
            <person name="De Bellis F."/>
            <person name="Dussert S."/>
            <person name="Garsmeur O."/>
            <person name="Gayraud T."/>
            <person name="Guignon V."/>
            <person name="Jahn K."/>
            <person name="Jamilloux V."/>
            <person name="Joet T."/>
            <person name="Labadie K."/>
            <person name="Lan T."/>
            <person name="Leclercq J."/>
            <person name="Lepelley M."/>
            <person name="Leroy T."/>
            <person name="Li L.T."/>
            <person name="Librado P."/>
            <person name="Lopez L."/>
            <person name="Munoz A."/>
            <person name="Noel B."/>
            <person name="Pallavicini A."/>
            <person name="Perrotta G."/>
            <person name="Poncet V."/>
            <person name="Pot D."/>
            <person name="Priyono X."/>
            <person name="Rigoreau M."/>
            <person name="Rouard M."/>
            <person name="Rozas J."/>
            <person name="Tranchant-Dubreuil C."/>
            <person name="VanBuren R."/>
            <person name="Zhang Q."/>
            <person name="Andrade A.C."/>
            <person name="Argout X."/>
            <person name="Bertrand B."/>
            <person name="de Kochko A."/>
            <person name="Graziosi G."/>
            <person name="Henry R.J."/>
            <person name="Jayarama X."/>
            <person name="Ming R."/>
            <person name="Nagai C."/>
            <person name="Rounsley S."/>
            <person name="Sankoff D."/>
            <person name="Giuliano G."/>
            <person name="Albert V.A."/>
            <person name="Wincker P."/>
            <person name="Lashermes P."/>
        </authorList>
    </citation>
    <scope>NUCLEOTIDE SEQUENCE [LARGE SCALE GENOMIC DNA]</scope>
    <source>
        <strain evidence="2">cv. DH200-94</strain>
    </source>
</reference>